<organism evidence="1 2">
    <name type="scientific">Jimgerdemannia flammicorona</name>
    <dbReference type="NCBI Taxonomy" id="994334"/>
    <lineage>
        <taxon>Eukaryota</taxon>
        <taxon>Fungi</taxon>
        <taxon>Fungi incertae sedis</taxon>
        <taxon>Mucoromycota</taxon>
        <taxon>Mucoromycotina</taxon>
        <taxon>Endogonomycetes</taxon>
        <taxon>Endogonales</taxon>
        <taxon>Endogonaceae</taxon>
        <taxon>Jimgerdemannia</taxon>
    </lineage>
</organism>
<name>A0A433QKJ7_9FUNG</name>
<accession>A0A433QKJ7</accession>
<keyword evidence="2" id="KW-1185">Reference proteome</keyword>
<gene>
    <name evidence="1" type="ORF">BC938DRAFT_479566</name>
</gene>
<sequence length="166" mass="18691">MCKTTVSTRFEKKLPIGLLNFLRTYRAPRLNILLKTYPRPSLLGIPPSEIAKTVRVFLADFPCIFSGAGKLTNAGEDGHENIRVVVRRQALQAGHEALKTQAGVNVLIRKESEAAILLTIELHEHQIPNFKNIWVILIYQRRRIAAADTIEMDFRAGTARAGFTHF</sequence>
<reference evidence="1 2" key="1">
    <citation type="journal article" date="2018" name="New Phytol.">
        <title>Phylogenomics of Endogonaceae and evolution of mycorrhizas within Mucoromycota.</title>
        <authorList>
            <person name="Chang Y."/>
            <person name="Desiro A."/>
            <person name="Na H."/>
            <person name="Sandor L."/>
            <person name="Lipzen A."/>
            <person name="Clum A."/>
            <person name="Barry K."/>
            <person name="Grigoriev I.V."/>
            <person name="Martin F.M."/>
            <person name="Stajich J.E."/>
            <person name="Smith M.E."/>
            <person name="Bonito G."/>
            <person name="Spatafora J.W."/>
        </authorList>
    </citation>
    <scope>NUCLEOTIDE SEQUENCE [LARGE SCALE GENOMIC DNA]</scope>
    <source>
        <strain evidence="1 2">AD002</strain>
    </source>
</reference>
<dbReference type="EMBL" id="RBNJ01004021">
    <property type="protein sequence ID" value="RUS30313.1"/>
    <property type="molecule type" value="Genomic_DNA"/>
</dbReference>
<dbReference type="Proteomes" id="UP000274822">
    <property type="component" value="Unassembled WGS sequence"/>
</dbReference>
<protein>
    <submittedName>
        <fullName evidence="1">Uncharacterized protein</fullName>
    </submittedName>
</protein>
<evidence type="ECO:0000313" key="2">
    <source>
        <dbReference type="Proteomes" id="UP000274822"/>
    </source>
</evidence>
<proteinExistence type="predicted"/>
<comment type="caution">
    <text evidence="1">The sequence shown here is derived from an EMBL/GenBank/DDBJ whole genome shotgun (WGS) entry which is preliminary data.</text>
</comment>
<dbReference type="AlphaFoldDB" id="A0A433QKJ7"/>
<dbReference type="AntiFam" id="ANF00074">
    <property type="entry name" value="Shadow ORF (opposite alaS)"/>
</dbReference>
<evidence type="ECO:0000313" key="1">
    <source>
        <dbReference type="EMBL" id="RUS30313.1"/>
    </source>
</evidence>